<evidence type="ECO:0000256" key="1">
    <source>
        <dbReference type="SAM" id="Phobius"/>
    </source>
</evidence>
<feature type="transmembrane region" description="Helical" evidence="1">
    <location>
        <begin position="129"/>
        <end position="153"/>
    </location>
</feature>
<keyword evidence="3" id="KW-1185">Reference proteome</keyword>
<accession>A0A812LUA4</accession>
<keyword evidence="1" id="KW-0472">Membrane</keyword>
<dbReference type="AlphaFoldDB" id="A0A812LUA4"/>
<dbReference type="Proteomes" id="UP000649617">
    <property type="component" value="Unassembled WGS sequence"/>
</dbReference>
<keyword evidence="1" id="KW-1133">Transmembrane helix</keyword>
<dbReference type="EMBL" id="CAJNIZ010006780">
    <property type="protein sequence ID" value="CAE7252671.1"/>
    <property type="molecule type" value="Genomic_DNA"/>
</dbReference>
<name>A0A812LUA4_SYMPI</name>
<sequence length="469" mass="53188">MASDGTTEAWVEIKVPRGEDATYTETLRVLGVAWASGLVSMLLIAAIGQALIYAIYQHEEFGTLLLFVVVPGSLAYAFLICFSELMTGRLHGRAKVWGAHTCASFGSFCVFLAIYYMTSERSFVARHDFVHYLRAFMVTGIPYSLGVLLFYAFQKCLPSRFQLRQRKFASDRVWLCLLLVLFLFPLFLGLLPAVFAVGQGRSQWLLEETAVDLSLRLSPNLTVSDFFVNATGDWHLVDGKDGTLYTAFRLIPVPREHPECQKHIENSIVHPLGGDVRFCFAAIVTRGRSDLQFPEGVSGKNSDLEGTFVIVVSTVREDWLRGSKNLNARAQQFAHTLRFFPMLYNNTLYNWTEDFSQRMVEPADFAEKADKLQFHATRGIGDIFDFLYLEDFPLLIADLLHGSLHSCYCFGFFGLDQHGQMAMIRYNRWSWDVLSSWTGRKYVVEPDQLRIDKELLRANALAVLPIRAT</sequence>
<gene>
    <name evidence="2" type="ORF">SPIL2461_LOCUS4937</name>
</gene>
<protein>
    <submittedName>
        <fullName evidence="2">Uncharacterized protein</fullName>
    </submittedName>
</protein>
<evidence type="ECO:0000313" key="2">
    <source>
        <dbReference type="EMBL" id="CAE7252671.1"/>
    </source>
</evidence>
<evidence type="ECO:0000313" key="3">
    <source>
        <dbReference type="Proteomes" id="UP000649617"/>
    </source>
</evidence>
<feature type="transmembrane region" description="Helical" evidence="1">
    <location>
        <begin position="32"/>
        <end position="56"/>
    </location>
</feature>
<keyword evidence="1" id="KW-0812">Transmembrane</keyword>
<feature type="transmembrane region" description="Helical" evidence="1">
    <location>
        <begin position="173"/>
        <end position="195"/>
    </location>
</feature>
<proteinExistence type="predicted"/>
<organism evidence="2 3">
    <name type="scientific">Symbiodinium pilosum</name>
    <name type="common">Dinoflagellate</name>
    <dbReference type="NCBI Taxonomy" id="2952"/>
    <lineage>
        <taxon>Eukaryota</taxon>
        <taxon>Sar</taxon>
        <taxon>Alveolata</taxon>
        <taxon>Dinophyceae</taxon>
        <taxon>Suessiales</taxon>
        <taxon>Symbiodiniaceae</taxon>
        <taxon>Symbiodinium</taxon>
    </lineage>
</organism>
<feature type="transmembrane region" description="Helical" evidence="1">
    <location>
        <begin position="62"/>
        <end position="85"/>
    </location>
</feature>
<reference evidence="2" key="1">
    <citation type="submission" date="2021-02" db="EMBL/GenBank/DDBJ databases">
        <authorList>
            <person name="Dougan E. K."/>
            <person name="Rhodes N."/>
            <person name="Thang M."/>
            <person name="Chan C."/>
        </authorList>
    </citation>
    <scope>NUCLEOTIDE SEQUENCE</scope>
</reference>
<feature type="transmembrane region" description="Helical" evidence="1">
    <location>
        <begin position="97"/>
        <end position="117"/>
    </location>
</feature>
<comment type="caution">
    <text evidence="2">The sequence shown here is derived from an EMBL/GenBank/DDBJ whole genome shotgun (WGS) entry which is preliminary data.</text>
</comment>